<proteinExistence type="predicted"/>
<feature type="compositionally biased region" description="Polar residues" evidence="1">
    <location>
        <begin position="354"/>
        <end position="366"/>
    </location>
</feature>
<comment type="caution">
    <text evidence="2">The sequence shown here is derived from an EMBL/GenBank/DDBJ whole genome shotgun (WGS) entry which is preliminary data.</text>
</comment>
<dbReference type="AlphaFoldDB" id="A0A1J9QJB7"/>
<feature type="compositionally biased region" description="Polar residues" evidence="1">
    <location>
        <begin position="377"/>
        <end position="389"/>
    </location>
</feature>
<name>A0A1J9QJB7_9EURO</name>
<feature type="region of interest" description="Disordered" evidence="1">
    <location>
        <begin position="495"/>
        <end position="549"/>
    </location>
</feature>
<evidence type="ECO:0000256" key="1">
    <source>
        <dbReference type="SAM" id="MobiDB-lite"/>
    </source>
</evidence>
<evidence type="ECO:0000313" key="3">
    <source>
        <dbReference type="Proteomes" id="UP000242791"/>
    </source>
</evidence>
<accession>A0A1J9QJB7</accession>
<dbReference type="EMBL" id="LGTZ01001957">
    <property type="protein sequence ID" value="OJD20291.1"/>
    <property type="molecule type" value="Genomic_DNA"/>
</dbReference>
<gene>
    <name evidence="2" type="ORF">ACJ73_08375</name>
</gene>
<feature type="compositionally biased region" description="Polar residues" evidence="1">
    <location>
        <begin position="400"/>
        <end position="409"/>
    </location>
</feature>
<keyword evidence="3" id="KW-1185">Reference proteome</keyword>
<protein>
    <submittedName>
        <fullName evidence="2">Uncharacterized protein</fullName>
    </submittedName>
</protein>
<organism evidence="2 3">
    <name type="scientific">Blastomyces percursus</name>
    <dbReference type="NCBI Taxonomy" id="1658174"/>
    <lineage>
        <taxon>Eukaryota</taxon>
        <taxon>Fungi</taxon>
        <taxon>Dikarya</taxon>
        <taxon>Ascomycota</taxon>
        <taxon>Pezizomycotina</taxon>
        <taxon>Eurotiomycetes</taxon>
        <taxon>Eurotiomycetidae</taxon>
        <taxon>Onygenales</taxon>
        <taxon>Ajellomycetaceae</taxon>
        <taxon>Blastomyces</taxon>
    </lineage>
</organism>
<evidence type="ECO:0000313" key="2">
    <source>
        <dbReference type="EMBL" id="OJD20291.1"/>
    </source>
</evidence>
<feature type="region of interest" description="Disordered" evidence="1">
    <location>
        <begin position="330"/>
        <end position="409"/>
    </location>
</feature>
<sequence length="636" mass="72870">MERESWKDQLQQHLDGLVQAFEQRTDSKALAEYFRNVSNELDQAETLHFKILQQFWYRHKRVAALLDVKKQIPRSRKHAWGDLSHKPRQTEDRFDTDDILSITNAWDLESEKLEVLRDNVQRCLNEDRDFFKSNRVEEFCSPDDDLTEAEKAFDSVDKDANGAYRVFKKQVPKAKSYCIGRRINSNKCVTTYLSEKRWVNLSPTVRKEKHDKLARWRGHGEKWLSLEEPAIALAFSHIPSEHRCFYEFERRRLSIRAFNAVIRTLQAVAIIDGLRKLWCRQLIRKRLNTECHPNHCFCNGTDVALDEAPSIEPPTHVTVDNEQQWSKDAELMQRQPDSQSPGQPHIPSKRLSEFETTSDFALTSSKRPCFESRDEGQGTTLTPVSQWMASSVDDNRSEQSPESQVLQSQRILPRMATLRKLLKWQQSQQSNGEHKVRPQSPNLENISYCLHSVRQQDIPLTYRQLVTGVLRECHSPWRDSALKIDRDLYAAASPQCPAESRTKSYSTLPPISNGGRTRRNASNAVENDGEDNGGTSFSPLAQPALDLDFPDNRLPPFEQPPASNERAQIAASYVPSAPYPPQENEGFFNMLDGDVVNPDAYPPQANEGFFNMLDGDVVNPNPASLCHSSLQLHRGF</sequence>
<dbReference type="OrthoDB" id="4207088at2759"/>
<dbReference type="Proteomes" id="UP000242791">
    <property type="component" value="Unassembled WGS sequence"/>
</dbReference>
<reference evidence="2 3" key="1">
    <citation type="submission" date="2015-08" db="EMBL/GenBank/DDBJ databases">
        <title>Emmonsia species relationships and genome sequence.</title>
        <authorList>
            <person name="Cuomo C.A."/>
            <person name="Schwartz I.S."/>
            <person name="Kenyon C."/>
            <person name="De Hoog G.S."/>
            <person name="Govender N.P."/>
            <person name="Botha A."/>
            <person name="Moreno L."/>
            <person name="De Vries M."/>
            <person name="Munoz J.F."/>
            <person name="Stielow J.B."/>
        </authorList>
    </citation>
    <scope>NUCLEOTIDE SEQUENCE [LARGE SCALE GENOMIC DNA]</scope>
    <source>
        <strain evidence="2 3">EI222</strain>
    </source>
</reference>
<dbReference type="VEuPathDB" id="FungiDB:ACJ73_08375"/>